<protein>
    <submittedName>
        <fullName evidence="1">Uncharacterized protein</fullName>
    </submittedName>
</protein>
<accession>A0A679B9U1</accession>
<evidence type="ECO:0000313" key="1">
    <source>
        <dbReference type="EMBL" id="BBF89290.1"/>
    </source>
</evidence>
<proteinExistence type="predicted"/>
<reference evidence="1" key="1">
    <citation type="submission" date="2018-08" db="EMBL/GenBank/DDBJ databases">
        <title>Oryza barthii genomic DNA, chromosome 11, BAC clone:OBARTa0078P01.</title>
        <authorList>
            <person name="Wu J."/>
            <person name="Kanamori H."/>
        </authorList>
    </citation>
    <scope>NUCLEOTIDE SEQUENCE</scope>
    <source>
        <strain evidence="1">W1588</strain>
    </source>
</reference>
<dbReference type="AlphaFoldDB" id="A0A679B9U1"/>
<organism evidence="1">
    <name type="scientific">Oryza barthii</name>
    <dbReference type="NCBI Taxonomy" id="65489"/>
    <lineage>
        <taxon>Eukaryota</taxon>
        <taxon>Viridiplantae</taxon>
        <taxon>Streptophyta</taxon>
        <taxon>Embryophyta</taxon>
        <taxon>Tracheophyta</taxon>
        <taxon>Spermatophyta</taxon>
        <taxon>Magnoliopsida</taxon>
        <taxon>Liliopsida</taxon>
        <taxon>Poales</taxon>
        <taxon>Poaceae</taxon>
        <taxon>BOP clade</taxon>
        <taxon>Oryzoideae</taxon>
        <taxon>Oryzeae</taxon>
        <taxon>Oryzinae</taxon>
        <taxon>Oryza</taxon>
    </lineage>
</organism>
<sequence length="68" mass="7725">MAYQKMSDRMISNEYAIRKYFLGTIEHLGCGRVHPIIENVLDKCRVVAPNLPTKTNDLSHSTGYGWAI</sequence>
<name>A0A679B9U1_9ORYZ</name>
<dbReference type="EMBL" id="AP018847">
    <property type="protein sequence ID" value="BBF89290.1"/>
    <property type="molecule type" value="Genomic_DNA"/>
</dbReference>
<gene>
    <name evidence="1" type="primary">OBARTa0078P01.6</name>
</gene>